<evidence type="ECO:0000256" key="2">
    <source>
        <dbReference type="SAM" id="SignalP"/>
    </source>
</evidence>
<proteinExistence type="predicted"/>
<organism evidence="3 4">
    <name type="scientific">Elysia chlorotica</name>
    <name type="common">Eastern emerald elysia</name>
    <name type="synonym">Sea slug</name>
    <dbReference type="NCBI Taxonomy" id="188477"/>
    <lineage>
        <taxon>Eukaryota</taxon>
        <taxon>Metazoa</taxon>
        <taxon>Spiralia</taxon>
        <taxon>Lophotrochozoa</taxon>
        <taxon>Mollusca</taxon>
        <taxon>Gastropoda</taxon>
        <taxon>Heterobranchia</taxon>
        <taxon>Euthyneura</taxon>
        <taxon>Panpulmonata</taxon>
        <taxon>Sacoglossa</taxon>
        <taxon>Placobranchoidea</taxon>
        <taxon>Plakobranchidae</taxon>
        <taxon>Elysia</taxon>
    </lineage>
</organism>
<feature type="signal peptide" evidence="2">
    <location>
        <begin position="1"/>
        <end position="24"/>
    </location>
</feature>
<comment type="caution">
    <text evidence="3">The sequence shown here is derived from an EMBL/GenBank/DDBJ whole genome shotgun (WGS) entry which is preliminary data.</text>
</comment>
<evidence type="ECO:0000313" key="4">
    <source>
        <dbReference type="Proteomes" id="UP000271974"/>
    </source>
</evidence>
<keyword evidence="2" id="KW-0732">Signal</keyword>
<dbReference type="EMBL" id="RQTK01000960">
    <property type="protein sequence ID" value="RUS73248.1"/>
    <property type="molecule type" value="Genomic_DNA"/>
</dbReference>
<name>A0A3S1B6H8_ELYCH</name>
<dbReference type="Proteomes" id="UP000271974">
    <property type="component" value="Unassembled WGS sequence"/>
</dbReference>
<sequence>MTNSLAVSLFYLGLIISGCPGSRGKNPSVTSQDTGDVTRKVAASPDTVDNFKVVCIFASLVCSVDAVDPELRPFLFDTDDPVTQTGLALQTETRMFLPVDLPRGDHCVRLLSLPPTPDTGPVRADLSYRTDRAPGGWTTRTGRPQKDGDDRQSQRHWTFVFSLDETARN</sequence>
<accession>A0A3S1B6H8</accession>
<feature type="compositionally biased region" description="Basic and acidic residues" evidence="1">
    <location>
        <begin position="144"/>
        <end position="153"/>
    </location>
</feature>
<dbReference type="AlphaFoldDB" id="A0A3S1B6H8"/>
<feature type="chain" id="PRO_5018704939" description="Lipoprotein" evidence="2">
    <location>
        <begin position="25"/>
        <end position="169"/>
    </location>
</feature>
<keyword evidence="4" id="KW-1185">Reference proteome</keyword>
<evidence type="ECO:0000256" key="1">
    <source>
        <dbReference type="SAM" id="MobiDB-lite"/>
    </source>
</evidence>
<feature type="region of interest" description="Disordered" evidence="1">
    <location>
        <begin position="119"/>
        <end position="154"/>
    </location>
</feature>
<reference evidence="3 4" key="1">
    <citation type="submission" date="2019-01" db="EMBL/GenBank/DDBJ databases">
        <title>A draft genome assembly of the solar-powered sea slug Elysia chlorotica.</title>
        <authorList>
            <person name="Cai H."/>
            <person name="Li Q."/>
            <person name="Fang X."/>
            <person name="Li J."/>
            <person name="Curtis N.E."/>
            <person name="Altenburger A."/>
            <person name="Shibata T."/>
            <person name="Feng M."/>
            <person name="Maeda T."/>
            <person name="Schwartz J.A."/>
            <person name="Shigenobu S."/>
            <person name="Lundholm N."/>
            <person name="Nishiyama T."/>
            <person name="Yang H."/>
            <person name="Hasebe M."/>
            <person name="Li S."/>
            <person name="Pierce S.K."/>
            <person name="Wang J."/>
        </authorList>
    </citation>
    <scope>NUCLEOTIDE SEQUENCE [LARGE SCALE GENOMIC DNA]</scope>
    <source>
        <strain evidence="3">EC2010</strain>
        <tissue evidence="3">Whole organism of an adult</tissue>
    </source>
</reference>
<feature type="non-terminal residue" evidence="3">
    <location>
        <position position="169"/>
    </location>
</feature>
<gene>
    <name evidence="3" type="ORF">EGW08_018991</name>
</gene>
<evidence type="ECO:0000313" key="3">
    <source>
        <dbReference type="EMBL" id="RUS73248.1"/>
    </source>
</evidence>
<protein>
    <recommendedName>
        <fullName evidence="5">Lipoprotein</fullName>
    </recommendedName>
</protein>
<evidence type="ECO:0008006" key="5">
    <source>
        <dbReference type="Google" id="ProtNLM"/>
    </source>
</evidence>